<evidence type="ECO:0000313" key="6">
    <source>
        <dbReference type="Proteomes" id="UP001153737"/>
    </source>
</evidence>
<dbReference type="CDD" id="cd06671">
    <property type="entry name" value="PDZ7_MUPP1-PD6_PATJ-like"/>
    <property type="match status" value="1"/>
</dbReference>
<dbReference type="OrthoDB" id="6022242at2759"/>
<feature type="domain" description="PDZ" evidence="4">
    <location>
        <begin position="29"/>
        <end position="123"/>
    </location>
</feature>
<dbReference type="GO" id="GO:0045197">
    <property type="term" value="P:establishment or maintenance of epithelial cell apical/basal polarity"/>
    <property type="evidence" value="ECO:0007669"/>
    <property type="project" value="TreeGrafter"/>
</dbReference>
<feature type="compositionally biased region" description="Basic and acidic residues" evidence="3">
    <location>
        <begin position="231"/>
        <end position="241"/>
    </location>
</feature>
<evidence type="ECO:0000256" key="3">
    <source>
        <dbReference type="SAM" id="MobiDB-lite"/>
    </source>
</evidence>
<protein>
    <recommendedName>
        <fullName evidence="4">PDZ domain-containing protein</fullName>
    </recommendedName>
</protein>
<feature type="region of interest" description="Disordered" evidence="3">
    <location>
        <begin position="209"/>
        <end position="294"/>
    </location>
</feature>
<evidence type="ECO:0000256" key="2">
    <source>
        <dbReference type="ARBA" id="ARBA00023136"/>
    </source>
</evidence>
<dbReference type="SMART" id="SM00228">
    <property type="entry name" value="PDZ"/>
    <property type="match status" value="1"/>
</dbReference>
<evidence type="ECO:0000313" key="5">
    <source>
        <dbReference type="EMBL" id="CAG9812998.1"/>
    </source>
</evidence>
<dbReference type="GO" id="GO:0043113">
    <property type="term" value="P:receptor clustering"/>
    <property type="evidence" value="ECO:0007669"/>
    <property type="project" value="TreeGrafter"/>
</dbReference>
<dbReference type="PANTHER" id="PTHR23119:SF51">
    <property type="entry name" value="DISKS LARGE 1 TUMOR SUPPRESSOR PROTEIN"/>
    <property type="match status" value="1"/>
</dbReference>
<feature type="compositionally biased region" description="Acidic residues" evidence="3">
    <location>
        <begin position="283"/>
        <end position="292"/>
    </location>
</feature>
<accession>A0A9N9S926</accession>
<dbReference type="PANTHER" id="PTHR23119">
    <property type="entry name" value="DISCS LARGE"/>
    <property type="match status" value="1"/>
</dbReference>
<dbReference type="Proteomes" id="UP001153737">
    <property type="component" value="Chromosome 1"/>
</dbReference>
<dbReference type="Gene3D" id="2.30.42.10">
    <property type="match status" value="1"/>
</dbReference>
<dbReference type="PROSITE" id="PS50106">
    <property type="entry name" value="PDZ"/>
    <property type="match status" value="1"/>
</dbReference>
<dbReference type="GO" id="GO:0097120">
    <property type="term" value="P:receptor localization to synapse"/>
    <property type="evidence" value="ECO:0007669"/>
    <property type="project" value="TreeGrafter"/>
</dbReference>
<feature type="region of interest" description="Disordered" evidence="3">
    <location>
        <begin position="129"/>
        <end position="171"/>
    </location>
</feature>
<sequence length="453" mass="50424">MTVIRPLESDVKGCYAEEMLQKHWGPTHSVKVFREPNKSLGINIVGGKVDLQSPESYSDSTLLGIFVKNVVPNSPAGKTEEFKTGDRILEVSGIDLREASHEKAVQAIRNATNPVTFVIQSLIPWTTNGHHSNTSNNNVSFSPSTKTSSPTRTKDLKSDDDTGSEKGTNETNIVSNDISYKKADVVFNEQSDGADLIPLVSQVIPVHSPQQANTEVLSSKDSISEDDEEKLDQKKDIRGDSDEGSEEDDDDERELEGRTVSSKGQFIDRASAANVRRSKEEIAADNEEEDDFGYTTTSTERTKLLQSFLTKPENVTVKSLSQTRWSARDDACTSLNNDWSQIIAALEAIRSDSAYHKALVKNEAAGLLPQLNSLETAILSEFWGSVLKRFGIVSKILQGVDTDVEVVSRLYKSLITFVEEQRESFDTFEKAGKRKCTEEYRNIHNRIVKRKKR</sequence>
<keyword evidence="2" id="KW-0472">Membrane</keyword>
<keyword evidence="6" id="KW-1185">Reference proteome</keyword>
<dbReference type="SUPFAM" id="SSF50156">
    <property type="entry name" value="PDZ domain-like"/>
    <property type="match status" value="1"/>
</dbReference>
<feature type="compositionally biased region" description="Acidic residues" evidence="3">
    <location>
        <begin position="242"/>
        <end position="254"/>
    </location>
</feature>
<dbReference type="InterPro" id="IPR036034">
    <property type="entry name" value="PDZ_sf"/>
</dbReference>
<proteinExistence type="predicted"/>
<reference evidence="5" key="2">
    <citation type="submission" date="2022-10" db="EMBL/GenBank/DDBJ databases">
        <authorList>
            <consortium name="ENA_rothamsted_submissions"/>
            <consortium name="culmorum"/>
            <person name="King R."/>
        </authorList>
    </citation>
    <scope>NUCLEOTIDE SEQUENCE</scope>
</reference>
<dbReference type="GO" id="GO:0019901">
    <property type="term" value="F:protein kinase binding"/>
    <property type="evidence" value="ECO:0007669"/>
    <property type="project" value="TreeGrafter"/>
</dbReference>
<dbReference type="EMBL" id="OU896707">
    <property type="protein sequence ID" value="CAG9812998.1"/>
    <property type="molecule type" value="Genomic_DNA"/>
</dbReference>
<dbReference type="GO" id="GO:0030054">
    <property type="term" value="C:cell junction"/>
    <property type="evidence" value="ECO:0007669"/>
    <property type="project" value="TreeGrafter"/>
</dbReference>
<feature type="compositionally biased region" description="Low complexity" evidence="3">
    <location>
        <begin position="129"/>
        <end position="151"/>
    </location>
</feature>
<dbReference type="GO" id="GO:0098609">
    <property type="term" value="P:cell-cell adhesion"/>
    <property type="evidence" value="ECO:0007669"/>
    <property type="project" value="TreeGrafter"/>
</dbReference>
<gene>
    <name evidence="5" type="ORF">PHAECO_LOCUS763</name>
</gene>
<evidence type="ECO:0000259" key="4">
    <source>
        <dbReference type="PROSITE" id="PS50106"/>
    </source>
</evidence>
<dbReference type="Pfam" id="PF00595">
    <property type="entry name" value="PDZ"/>
    <property type="match status" value="1"/>
</dbReference>
<evidence type="ECO:0000256" key="1">
    <source>
        <dbReference type="ARBA" id="ARBA00004370"/>
    </source>
</evidence>
<dbReference type="GO" id="GO:0016323">
    <property type="term" value="C:basolateral plasma membrane"/>
    <property type="evidence" value="ECO:0007669"/>
    <property type="project" value="TreeGrafter"/>
</dbReference>
<dbReference type="InterPro" id="IPR050614">
    <property type="entry name" value="Synaptic_Scaffolding_LAP-MAGUK"/>
</dbReference>
<name>A0A9N9S926_PHACE</name>
<feature type="compositionally biased region" description="Basic and acidic residues" evidence="3">
    <location>
        <begin position="152"/>
        <end position="168"/>
    </location>
</feature>
<dbReference type="AlphaFoldDB" id="A0A9N9S926"/>
<comment type="subcellular location">
    <subcellularLocation>
        <location evidence="1">Membrane</location>
    </subcellularLocation>
</comment>
<reference evidence="5" key="1">
    <citation type="submission" date="2022-01" db="EMBL/GenBank/DDBJ databases">
        <authorList>
            <person name="King R."/>
        </authorList>
    </citation>
    <scope>NUCLEOTIDE SEQUENCE</scope>
</reference>
<dbReference type="InterPro" id="IPR001478">
    <property type="entry name" value="PDZ"/>
</dbReference>
<organism evidence="5 6">
    <name type="scientific">Phaedon cochleariae</name>
    <name type="common">Mustard beetle</name>
    <dbReference type="NCBI Taxonomy" id="80249"/>
    <lineage>
        <taxon>Eukaryota</taxon>
        <taxon>Metazoa</taxon>
        <taxon>Ecdysozoa</taxon>
        <taxon>Arthropoda</taxon>
        <taxon>Hexapoda</taxon>
        <taxon>Insecta</taxon>
        <taxon>Pterygota</taxon>
        <taxon>Neoptera</taxon>
        <taxon>Endopterygota</taxon>
        <taxon>Coleoptera</taxon>
        <taxon>Polyphaga</taxon>
        <taxon>Cucujiformia</taxon>
        <taxon>Chrysomeloidea</taxon>
        <taxon>Chrysomelidae</taxon>
        <taxon>Chrysomelinae</taxon>
        <taxon>Chrysomelini</taxon>
        <taxon>Phaedon</taxon>
    </lineage>
</organism>